<comment type="caution">
    <text evidence="9">The sequence shown here is derived from an EMBL/GenBank/DDBJ whole genome shotgun (WGS) entry which is preliminary data.</text>
</comment>
<dbReference type="InterPro" id="IPR051238">
    <property type="entry name" value="GDSL_esterase/lipase"/>
</dbReference>
<proteinExistence type="inferred from homology"/>
<dbReference type="PANTHER" id="PTHR45650:SF2">
    <property type="entry name" value="OS06G0560700 PROTEIN"/>
    <property type="match status" value="1"/>
</dbReference>
<keyword evidence="6" id="KW-0442">Lipid degradation</keyword>
<evidence type="ECO:0000256" key="1">
    <source>
        <dbReference type="ARBA" id="ARBA00004613"/>
    </source>
</evidence>
<keyword evidence="3" id="KW-0964">Secreted</keyword>
<keyword evidence="5" id="KW-0378">Hydrolase</keyword>
<keyword evidence="4 8" id="KW-0732">Signal</keyword>
<evidence type="ECO:0000256" key="3">
    <source>
        <dbReference type="ARBA" id="ARBA00022525"/>
    </source>
</evidence>
<accession>A0AAP0AS11</accession>
<feature type="signal peptide" evidence="8">
    <location>
        <begin position="1"/>
        <end position="31"/>
    </location>
</feature>
<comment type="similarity">
    <text evidence="2">Belongs to the 'GDSL' lipolytic enzyme family.</text>
</comment>
<dbReference type="Proteomes" id="UP001418222">
    <property type="component" value="Unassembled WGS sequence"/>
</dbReference>
<gene>
    <name evidence="9" type="ORF">KSP39_PZI024305</name>
</gene>
<evidence type="ECO:0000256" key="2">
    <source>
        <dbReference type="ARBA" id="ARBA00008668"/>
    </source>
</evidence>
<dbReference type="AlphaFoldDB" id="A0AAP0AS11"/>
<dbReference type="Gene3D" id="3.40.50.1110">
    <property type="entry name" value="SGNH hydrolase"/>
    <property type="match status" value="1"/>
</dbReference>
<sequence length="191" mass="20465">MGKPVAGELLLFVAVSGLLFTLSEPLRSADARDEEVVVKGMFVFGSSLVDNGNNNYLKNSSAKADYSPYGIDFPLGPSGRFSNGRNSIDALGELLRFPGFIPPFADPRTAGGRILHGVDFASGGSGILDQTGALARRSLSLAVWPMACRGVERKPPHGTCSAGQRKNAWFGPFHAGHSQLEEKFLDQERGR</sequence>
<comment type="subcellular location">
    <subcellularLocation>
        <location evidence="1">Secreted</location>
    </subcellularLocation>
</comment>
<keyword evidence="10" id="KW-1185">Reference proteome</keyword>
<dbReference type="GO" id="GO:0016042">
    <property type="term" value="P:lipid catabolic process"/>
    <property type="evidence" value="ECO:0007669"/>
    <property type="project" value="UniProtKB-KW"/>
</dbReference>
<dbReference type="InterPro" id="IPR036514">
    <property type="entry name" value="SGNH_hydro_sf"/>
</dbReference>
<organism evidence="9 10">
    <name type="scientific">Platanthera zijinensis</name>
    <dbReference type="NCBI Taxonomy" id="2320716"/>
    <lineage>
        <taxon>Eukaryota</taxon>
        <taxon>Viridiplantae</taxon>
        <taxon>Streptophyta</taxon>
        <taxon>Embryophyta</taxon>
        <taxon>Tracheophyta</taxon>
        <taxon>Spermatophyta</taxon>
        <taxon>Magnoliopsida</taxon>
        <taxon>Liliopsida</taxon>
        <taxon>Asparagales</taxon>
        <taxon>Orchidaceae</taxon>
        <taxon>Orchidoideae</taxon>
        <taxon>Orchideae</taxon>
        <taxon>Orchidinae</taxon>
        <taxon>Platanthera</taxon>
    </lineage>
</organism>
<evidence type="ECO:0000256" key="8">
    <source>
        <dbReference type="SAM" id="SignalP"/>
    </source>
</evidence>
<dbReference type="PANTHER" id="PTHR45650">
    <property type="entry name" value="GDSL-LIKE LIPASE/ACYLHYDROLASE-RELATED"/>
    <property type="match status" value="1"/>
</dbReference>
<evidence type="ECO:0000256" key="6">
    <source>
        <dbReference type="ARBA" id="ARBA00022963"/>
    </source>
</evidence>
<evidence type="ECO:0000313" key="10">
    <source>
        <dbReference type="Proteomes" id="UP001418222"/>
    </source>
</evidence>
<evidence type="ECO:0000256" key="4">
    <source>
        <dbReference type="ARBA" id="ARBA00022729"/>
    </source>
</evidence>
<dbReference type="EMBL" id="JBBWWQ010000021">
    <property type="protein sequence ID" value="KAK8913569.1"/>
    <property type="molecule type" value="Genomic_DNA"/>
</dbReference>
<feature type="chain" id="PRO_5042833117" evidence="8">
    <location>
        <begin position="32"/>
        <end position="191"/>
    </location>
</feature>
<keyword evidence="7" id="KW-0443">Lipid metabolism</keyword>
<evidence type="ECO:0000256" key="7">
    <source>
        <dbReference type="ARBA" id="ARBA00023098"/>
    </source>
</evidence>
<name>A0AAP0AS11_9ASPA</name>
<protein>
    <submittedName>
        <fullName evidence="9">GDSL esterase/lipase</fullName>
    </submittedName>
</protein>
<evidence type="ECO:0000313" key="9">
    <source>
        <dbReference type="EMBL" id="KAK8913569.1"/>
    </source>
</evidence>
<dbReference type="GO" id="GO:0016787">
    <property type="term" value="F:hydrolase activity"/>
    <property type="evidence" value="ECO:0007669"/>
    <property type="project" value="UniProtKB-KW"/>
</dbReference>
<dbReference type="GO" id="GO:0005576">
    <property type="term" value="C:extracellular region"/>
    <property type="evidence" value="ECO:0007669"/>
    <property type="project" value="UniProtKB-SubCell"/>
</dbReference>
<evidence type="ECO:0000256" key="5">
    <source>
        <dbReference type="ARBA" id="ARBA00022801"/>
    </source>
</evidence>
<reference evidence="9 10" key="1">
    <citation type="journal article" date="2022" name="Nat. Plants">
        <title>Genomes of leafy and leafless Platanthera orchids illuminate the evolution of mycoheterotrophy.</title>
        <authorList>
            <person name="Li M.H."/>
            <person name="Liu K.W."/>
            <person name="Li Z."/>
            <person name="Lu H.C."/>
            <person name="Ye Q.L."/>
            <person name="Zhang D."/>
            <person name="Wang J.Y."/>
            <person name="Li Y.F."/>
            <person name="Zhong Z.M."/>
            <person name="Liu X."/>
            <person name="Yu X."/>
            <person name="Liu D.K."/>
            <person name="Tu X.D."/>
            <person name="Liu B."/>
            <person name="Hao Y."/>
            <person name="Liao X.Y."/>
            <person name="Jiang Y.T."/>
            <person name="Sun W.H."/>
            <person name="Chen J."/>
            <person name="Chen Y.Q."/>
            <person name="Ai Y."/>
            <person name="Zhai J.W."/>
            <person name="Wu S.S."/>
            <person name="Zhou Z."/>
            <person name="Hsiao Y.Y."/>
            <person name="Wu W.L."/>
            <person name="Chen Y.Y."/>
            <person name="Lin Y.F."/>
            <person name="Hsu J.L."/>
            <person name="Li C.Y."/>
            <person name="Wang Z.W."/>
            <person name="Zhao X."/>
            <person name="Zhong W.Y."/>
            <person name="Ma X.K."/>
            <person name="Ma L."/>
            <person name="Huang J."/>
            <person name="Chen G.Z."/>
            <person name="Huang M.Z."/>
            <person name="Huang L."/>
            <person name="Peng D.H."/>
            <person name="Luo Y.B."/>
            <person name="Zou S.Q."/>
            <person name="Chen S.P."/>
            <person name="Lan S."/>
            <person name="Tsai W.C."/>
            <person name="Van de Peer Y."/>
            <person name="Liu Z.J."/>
        </authorList>
    </citation>
    <scope>NUCLEOTIDE SEQUENCE [LARGE SCALE GENOMIC DNA]</scope>
    <source>
        <strain evidence="9">Lor287</strain>
    </source>
</reference>